<evidence type="ECO:0000313" key="3">
    <source>
        <dbReference type="Proteomes" id="UP000193944"/>
    </source>
</evidence>
<accession>A0A1Y1X1E5</accession>
<gene>
    <name evidence="2" type="ORF">BCR32DRAFT_34131</name>
</gene>
<comment type="caution">
    <text evidence="2">The sequence shown here is derived from an EMBL/GenBank/DDBJ whole genome shotgun (WGS) entry which is preliminary data.</text>
</comment>
<keyword evidence="3" id="KW-1185">Reference proteome</keyword>
<evidence type="ECO:0000256" key="1">
    <source>
        <dbReference type="SAM" id="Phobius"/>
    </source>
</evidence>
<protein>
    <submittedName>
        <fullName evidence="2">Uncharacterized protein</fullName>
    </submittedName>
</protein>
<keyword evidence="1" id="KW-1133">Transmembrane helix</keyword>
<name>A0A1Y1X1E5_9FUNG</name>
<reference evidence="2 3" key="2">
    <citation type="submission" date="2016-08" db="EMBL/GenBank/DDBJ databases">
        <title>Pervasive Adenine N6-methylation of Active Genes in Fungi.</title>
        <authorList>
            <consortium name="DOE Joint Genome Institute"/>
            <person name="Mondo S.J."/>
            <person name="Dannebaum R.O."/>
            <person name="Kuo R.C."/>
            <person name="Labutti K."/>
            <person name="Haridas S."/>
            <person name="Kuo A."/>
            <person name="Salamov A."/>
            <person name="Ahrendt S.R."/>
            <person name="Lipzen A."/>
            <person name="Sullivan W."/>
            <person name="Andreopoulos W.B."/>
            <person name="Clum A."/>
            <person name="Lindquist E."/>
            <person name="Daum C."/>
            <person name="Ramamoorthy G.K."/>
            <person name="Gryganskyi A."/>
            <person name="Culley D."/>
            <person name="Magnuson J.K."/>
            <person name="James T.Y."/>
            <person name="O'Malley M.A."/>
            <person name="Stajich J.E."/>
            <person name="Spatafora J.W."/>
            <person name="Visel A."/>
            <person name="Grigoriev I.V."/>
        </authorList>
    </citation>
    <scope>NUCLEOTIDE SEQUENCE [LARGE SCALE GENOMIC DNA]</scope>
    <source>
        <strain evidence="2 3">S4</strain>
    </source>
</reference>
<proteinExistence type="predicted"/>
<reference evidence="2 3" key="1">
    <citation type="submission" date="2016-08" db="EMBL/GenBank/DDBJ databases">
        <title>A Parts List for Fungal Cellulosomes Revealed by Comparative Genomics.</title>
        <authorList>
            <consortium name="DOE Joint Genome Institute"/>
            <person name="Haitjema C.H."/>
            <person name="Gilmore S.P."/>
            <person name="Henske J.K."/>
            <person name="Solomon K.V."/>
            <person name="De Groot R."/>
            <person name="Kuo A."/>
            <person name="Mondo S.J."/>
            <person name="Salamov A.A."/>
            <person name="Labutti K."/>
            <person name="Zhao Z."/>
            <person name="Chiniquy J."/>
            <person name="Barry K."/>
            <person name="Brewer H.M."/>
            <person name="Purvine S.O."/>
            <person name="Wright A.T."/>
            <person name="Boxma B."/>
            <person name="Van Alen T."/>
            <person name="Hackstein J.H."/>
            <person name="Baker S.E."/>
            <person name="Grigoriev I.V."/>
            <person name="O'Malley M.A."/>
        </authorList>
    </citation>
    <scope>NUCLEOTIDE SEQUENCE [LARGE SCALE GENOMIC DNA]</scope>
    <source>
        <strain evidence="2 3">S4</strain>
    </source>
</reference>
<dbReference type="AlphaFoldDB" id="A0A1Y1X1E5"/>
<sequence>MDLLFLCIIVKLIYPIPFESVIGSAFTLLGYPTVLSALTLALNLLNNICCLLQTTGISFNRAADRNKNGDFAYVPDSV</sequence>
<feature type="transmembrane region" description="Helical" evidence="1">
    <location>
        <begin position="25"/>
        <end position="45"/>
    </location>
</feature>
<dbReference type="EMBL" id="MCFG01000175">
    <property type="protein sequence ID" value="ORX79438.1"/>
    <property type="molecule type" value="Genomic_DNA"/>
</dbReference>
<keyword evidence="1" id="KW-0472">Membrane</keyword>
<evidence type="ECO:0000313" key="2">
    <source>
        <dbReference type="EMBL" id="ORX79438.1"/>
    </source>
</evidence>
<dbReference type="Proteomes" id="UP000193944">
    <property type="component" value="Unassembled WGS sequence"/>
</dbReference>
<keyword evidence="1" id="KW-0812">Transmembrane</keyword>
<organism evidence="2 3">
    <name type="scientific">Anaeromyces robustus</name>
    <dbReference type="NCBI Taxonomy" id="1754192"/>
    <lineage>
        <taxon>Eukaryota</taxon>
        <taxon>Fungi</taxon>
        <taxon>Fungi incertae sedis</taxon>
        <taxon>Chytridiomycota</taxon>
        <taxon>Chytridiomycota incertae sedis</taxon>
        <taxon>Neocallimastigomycetes</taxon>
        <taxon>Neocallimastigales</taxon>
        <taxon>Neocallimastigaceae</taxon>
        <taxon>Anaeromyces</taxon>
    </lineage>
</organism>